<dbReference type="PATRIC" id="fig|1544413.3.peg.1097"/>
<keyword evidence="1" id="KW-0378">Hydrolase</keyword>
<dbReference type="RefSeq" id="WP_055177316.1">
    <property type="nucleotide sequence ID" value="NZ_JAUSQY010000001.1"/>
</dbReference>
<comment type="caution">
    <text evidence="1">The sequence shown here is derived from an EMBL/GenBank/DDBJ whole genome shotgun (WGS) entry which is preliminary data.</text>
</comment>
<dbReference type="SFLD" id="SFLDG01129">
    <property type="entry name" value="C1.5:_HAD__Beta-PGM__Phosphata"/>
    <property type="match status" value="1"/>
</dbReference>
<dbReference type="SFLD" id="SFLDS00003">
    <property type="entry name" value="Haloacid_Dehalogenase"/>
    <property type="match status" value="1"/>
</dbReference>
<dbReference type="PANTHER" id="PTHR43434">
    <property type="entry name" value="PHOSPHOGLYCOLATE PHOSPHATASE"/>
    <property type="match status" value="1"/>
</dbReference>
<dbReference type="AlphaFoldDB" id="A0A0Q1E2Q8"/>
<dbReference type="OrthoDB" id="5504491at2"/>
<dbReference type="STRING" id="1544413.Clow_01092"/>
<evidence type="ECO:0000313" key="2">
    <source>
        <dbReference type="Proteomes" id="UP000050488"/>
    </source>
</evidence>
<dbReference type="GO" id="GO:0005829">
    <property type="term" value="C:cytosol"/>
    <property type="evidence" value="ECO:0007669"/>
    <property type="project" value="TreeGrafter"/>
</dbReference>
<dbReference type="PANTHER" id="PTHR43434:SF19">
    <property type="entry name" value="PHOSPHONOACETALDEHYDE HYDROLASE"/>
    <property type="match status" value="1"/>
</dbReference>
<name>A0A0Q1E2Q8_9CORY</name>
<dbReference type="SUPFAM" id="SSF56784">
    <property type="entry name" value="HAD-like"/>
    <property type="match status" value="1"/>
</dbReference>
<dbReference type="GO" id="GO:0006281">
    <property type="term" value="P:DNA repair"/>
    <property type="evidence" value="ECO:0007669"/>
    <property type="project" value="TreeGrafter"/>
</dbReference>
<dbReference type="InterPro" id="IPR050155">
    <property type="entry name" value="HAD-like_hydrolase_sf"/>
</dbReference>
<dbReference type="Pfam" id="PF00702">
    <property type="entry name" value="Hydrolase"/>
    <property type="match status" value="1"/>
</dbReference>
<dbReference type="InterPro" id="IPR023214">
    <property type="entry name" value="HAD_sf"/>
</dbReference>
<dbReference type="Gene3D" id="3.40.50.1000">
    <property type="entry name" value="HAD superfamily/HAD-like"/>
    <property type="match status" value="1"/>
</dbReference>
<dbReference type="InterPro" id="IPR036412">
    <property type="entry name" value="HAD-like_sf"/>
</dbReference>
<dbReference type="GO" id="GO:0008967">
    <property type="term" value="F:phosphoglycolate phosphatase activity"/>
    <property type="evidence" value="ECO:0007669"/>
    <property type="project" value="TreeGrafter"/>
</dbReference>
<dbReference type="GO" id="GO:0050194">
    <property type="term" value="F:phosphonoacetaldehyde hydrolase activity"/>
    <property type="evidence" value="ECO:0007669"/>
    <property type="project" value="UniProtKB-EC"/>
</dbReference>
<dbReference type="Proteomes" id="UP000050488">
    <property type="component" value="Unassembled WGS sequence"/>
</dbReference>
<proteinExistence type="predicted"/>
<sequence length="234" mass="24725">MPLIVCDIAGTTIDEHNIVYQELRACVEKRGVAVKPTDLNAVKGTEKRSAISTLLFPQGNPDMAEVDSAFADFLAGLRCAYTEHPPLPLPGTQAALENLRERGYRLALTTGFQRDIAQTVLEACGWGVRRATSPSGRVDTIEGGFLLDALVTSDCVAAGRPAPYLIHRAMEMTATASVHEVVAVGDTVADLRAAANAGVRGVGVLTGSVPREVLEAEPHAAVLESLAEVPAFLP</sequence>
<protein>
    <submittedName>
        <fullName evidence="1">Phosphonoacetaldehyde hydrolase</fullName>
        <ecNumber evidence="1">3.11.1.1</ecNumber>
    </submittedName>
</protein>
<dbReference type="EC" id="3.11.1.1" evidence="1"/>
<dbReference type="EMBL" id="LKEV01000002">
    <property type="protein sequence ID" value="KQB86881.1"/>
    <property type="molecule type" value="Genomic_DNA"/>
</dbReference>
<organism evidence="1 2">
    <name type="scientific">Corynebacterium lowii</name>
    <dbReference type="NCBI Taxonomy" id="1544413"/>
    <lineage>
        <taxon>Bacteria</taxon>
        <taxon>Bacillati</taxon>
        <taxon>Actinomycetota</taxon>
        <taxon>Actinomycetes</taxon>
        <taxon>Mycobacteriales</taxon>
        <taxon>Corynebacteriaceae</taxon>
        <taxon>Corynebacterium</taxon>
    </lineage>
</organism>
<keyword evidence="2" id="KW-1185">Reference proteome</keyword>
<accession>A0A0Q1E2Q8</accession>
<reference evidence="1 2" key="1">
    <citation type="submission" date="2015-10" db="EMBL/GenBank/DDBJ databases">
        <title>Corynebacteirum lowii and Corynebacterium oculi species nova, derived from human clinical disease and and emended description of Corynebacterium mastiditis.</title>
        <authorList>
            <person name="Bernard K."/>
            <person name="Pacheco A.L."/>
            <person name="Mcdougall C."/>
            <person name="Burtx T."/>
            <person name="Weibe D."/>
            <person name="Tyler S."/>
            <person name="Olson A.B."/>
            <person name="Cnockaert M."/>
            <person name="Eguchi H."/>
            <person name="Kuwahara T."/>
            <person name="Nakayama-Imaohji H."/>
            <person name="Boudewijins M."/>
            <person name="Van Hoecke F."/>
            <person name="Bernier A.-M."/>
            <person name="Vandamme P."/>
        </authorList>
    </citation>
    <scope>NUCLEOTIDE SEQUENCE [LARGE SCALE GENOMIC DNA]</scope>
    <source>
        <strain evidence="1 2">NML 130206</strain>
    </source>
</reference>
<evidence type="ECO:0000313" key="1">
    <source>
        <dbReference type="EMBL" id="KQB86881.1"/>
    </source>
</evidence>
<gene>
    <name evidence="1" type="primary">phnX</name>
    <name evidence="1" type="ORF">Clow_01092</name>
</gene>